<dbReference type="SUPFAM" id="SSF52096">
    <property type="entry name" value="ClpP/crotonase"/>
    <property type="match status" value="1"/>
</dbReference>
<evidence type="ECO:0008006" key="5">
    <source>
        <dbReference type="Google" id="ProtNLM"/>
    </source>
</evidence>
<dbReference type="Pfam" id="PF00378">
    <property type="entry name" value="ECH_1"/>
    <property type="match status" value="1"/>
</dbReference>
<dbReference type="InterPro" id="IPR029045">
    <property type="entry name" value="ClpP/crotonase-like_dom_sf"/>
</dbReference>
<dbReference type="InterPro" id="IPR001753">
    <property type="entry name" value="Enoyl-CoA_hydra/iso"/>
</dbReference>
<reference evidence="3 4" key="1">
    <citation type="submission" date="2020-05" db="EMBL/GenBank/DDBJ databases">
        <title>Azospirillum oleiclasticum sp. nov, a nitrogen-fixing and heavy crude oil-emulsifying bacterium isolated from the crude oil of Yumen Oilfield.</title>
        <authorList>
            <person name="Wu D."/>
            <person name="Cai M."/>
            <person name="Zhang X."/>
        </authorList>
    </citation>
    <scope>NUCLEOTIDE SEQUENCE [LARGE SCALE GENOMIC DNA]</scope>
    <source>
        <strain evidence="3 4">ROY-1-1-2</strain>
    </source>
</reference>
<name>A0ABX2TE45_9PROT</name>
<accession>A0ABX2TE45</accession>
<evidence type="ECO:0000313" key="3">
    <source>
        <dbReference type="EMBL" id="NYZ22060.1"/>
    </source>
</evidence>
<evidence type="ECO:0000313" key="4">
    <source>
        <dbReference type="Proteomes" id="UP000584642"/>
    </source>
</evidence>
<dbReference type="Gene3D" id="3.90.226.10">
    <property type="entry name" value="2-enoyl-CoA Hydratase, Chain A, domain 1"/>
    <property type="match status" value="1"/>
</dbReference>
<dbReference type="PANTHER" id="PTHR43459:SF1">
    <property type="entry name" value="EG:BACN32G11.4 PROTEIN"/>
    <property type="match status" value="1"/>
</dbReference>
<dbReference type="InterPro" id="IPR018376">
    <property type="entry name" value="Enoyl-CoA_hyd/isom_CS"/>
</dbReference>
<proteinExistence type="inferred from homology"/>
<evidence type="ECO:0000256" key="1">
    <source>
        <dbReference type="ARBA" id="ARBA00005254"/>
    </source>
</evidence>
<dbReference type="EMBL" id="JABFDB010000014">
    <property type="protein sequence ID" value="NYZ22060.1"/>
    <property type="molecule type" value="Genomic_DNA"/>
</dbReference>
<dbReference type="PANTHER" id="PTHR43459">
    <property type="entry name" value="ENOYL-COA HYDRATASE"/>
    <property type="match status" value="1"/>
</dbReference>
<protein>
    <recommendedName>
        <fullName evidence="5">Enoyl-CoA hydratase</fullName>
    </recommendedName>
</protein>
<sequence length="235" mass="24255">MNALSDALVEGLVSALSAAAGDPAVRCIVITGTGNAFCAGGDLDVIVMSDPNMVRDYLRRMQAWAASLGAIEKPLIGAVNGAAVGAGLSLALLADIVVASRQARFQAAFPRLGAVPDLGLAYTLPRAVGHPVANDLLLTNRTLTAEEALALGLVSRVFDADSFDRSVLEIAGQLAKGPTRALGLTKRLLAQGMTGSLHSLLEIEAATQALAFATDDFSAGVAAFKERRQPRFTGA</sequence>
<keyword evidence="4" id="KW-1185">Reference proteome</keyword>
<comment type="similarity">
    <text evidence="1 2">Belongs to the enoyl-CoA hydratase/isomerase family.</text>
</comment>
<dbReference type="Proteomes" id="UP000584642">
    <property type="component" value="Unassembled WGS sequence"/>
</dbReference>
<gene>
    <name evidence="3" type="ORF">HND93_20290</name>
</gene>
<dbReference type="CDD" id="cd06558">
    <property type="entry name" value="crotonase-like"/>
    <property type="match status" value="1"/>
</dbReference>
<dbReference type="PROSITE" id="PS00166">
    <property type="entry name" value="ENOYL_COA_HYDRATASE"/>
    <property type="match status" value="1"/>
</dbReference>
<dbReference type="Gene3D" id="1.10.12.10">
    <property type="entry name" value="Lyase 2-enoyl-coa Hydratase, Chain A, domain 2"/>
    <property type="match status" value="1"/>
</dbReference>
<evidence type="ECO:0000256" key="2">
    <source>
        <dbReference type="RuleBase" id="RU003707"/>
    </source>
</evidence>
<dbReference type="InterPro" id="IPR014748">
    <property type="entry name" value="Enoyl-CoA_hydra_C"/>
</dbReference>
<comment type="caution">
    <text evidence="3">The sequence shown here is derived from an EMBL/GenBank/DDBJ whole genome shotgun (WGS) entry which is preliminary data.</text>
</comment>
<organism evidence="3 4">
    <name type="scientific">Azospirillum oleiclasticum</name>
    <dbReference type="NCBI Taxonomy" id="2735135"/>
    <lineage>
        <taxon>Bacteria</taxon>
        <taxon>Pseudomonadati</taxon>
        <taxon>Pseudomonadota</taxon>
        <taxon>Alphaproteobacteria</taxon>
        <taxon>Rhodospirillales</taxon>
        <taxon>Azospirillaceae</taxon>
        <taxon>Azospirillum</taxon>
    </lineage>
</organism>